<sequence length="109" mass="11884">MRGRAVRHDERGGDWTCGRGVPPARSGLRLHADGQAGEQAGGKRAGCGQSEREYGQVEADAPRDAPPQRDHHRVAAGAGTGRRLRRPIRQSEASLRRAVLRPGLHLRRV</sequence>
<accession>A0A8D8BIS7</accession>
<feature type="compositionally biased region" description="Basic and acidic residues" evidence="1">
    <location>
        <begin position="50"/>
        <end position="69"/>
    </location>
</feature>
<organism evidence="2">
    <name type="scientific">Culex pipiens</name>
    <name type="common">House mosquito</name>
    <dbReference type="NCBI Taxonomy" id="7175"/>
    <lineage>
        <taxon>Eukaryota</taxon>
        <taxon>Metazoa</taxon>
        <taxon>Ecdysozoa</taxon>
        <taxon>Arthropoda</taxon>
        <taxon>Hexapoda</taxon>
        <taxon>Insecta</taxon>
        <taxon>Pterygota</taxon>
        <taxon>Neoptera</taxon>
        <taxon>Endopterygota</taxon>
        <taxon>Diptera</taxon>
        <taxon>Nematocera</taxon>
        <taxon>Culicoidea</taxon>
        <taxon>Culicidae</taxon>
        <taxon>Culicinae</taxon>
        <taxon>Culicini</taxon>
        <taxon>Culex</taxon>
        <taxon>Culex</taxon>
    </lineage>
</organism>
<dbReference type="EMBL" id="HBUE01078682">
    <property type="protein sequence ID" value="CAG6476536.1"/>
    <property type="molecule type" value="Transcribed_RNA"/>
</dbReference>
<dbReference type="AlphaFoldDB" id="A0A8D8BIS7"/>
<name>A0A8D8BIS7_CULPI</name>
<proteinExistence type="predicted"/>
<protein>
    <submittedName>
        <fullName evidence="2">(northern house mosquito) hypothetical protein</fullName>
    </submittedName>
</protein>
<feature type="compositionally biased region" description="Basic and acidic residues" evidence="1">
    <location>
        <begin position="1"/>
        <end position="13"/>
    </location>
</feature>
<evidence type="ECO:0000256" key="1">
    <source>
        <dbReference type="SAM" id="MobiDB-lite"/>
    </source>
</evidence>
<feature type="region of interest" description="Disordered" evidence="1">
    <location>
        <begin position="1"/>
        <end position="91"/>
    </location>
</feature>
<evidence type="ECO:0000313" key="2">
    <source>
        <dbReference type="EMBL" id="CAG6476536.1"/>
    </source>
</evidence>
<reference evidence="2" key="1">
    <citation type="submission" date="2021-05" db="EMBL/GenBank/DDBJ databases">
        <authorList>
            <person name="Alioto T."/>
            <person name="Alioto T."/>
            <person name="Gomez Garrido J."/>
        </authorList>
    </citation>
    <scope>NUCLEOTIDE SEQUENCE</scope>
</reference>